<dbReference type="GeneID" id="92085324"/>
<dbReference type="Proteomes" id="UP001480595">
    <property type="component" value="Unassembled WGS sequence"/>
</dbReference>
<accession>A0ABR1X7I5</accession>
<proteinExistence type="predicted"/>
<protein>
    <submittedName>
        <fullName evidence="1">Uncharacterized protein</fullName>
    </submittedName>
</protein>
<evidence type="ECO:0000313" key="2">
    <source>
        <dbReference type="Proteomes" id="UP001480595"/>
    </source>
</evidence>
<sequence>MTPKFHQKPLGPGRAEPGRFKRRCSASDPDHIVKDWRYFGLEDINFEWPDMRRWCELAEEYFSRRLTYDYDAFSALAGTISVFNRTSPGGFVWGLPDYFFDIFLLWDIEWTEEIQWPSGSDAPQRRVQSAGIPSWSFLGWKGGNLNTLCWRFSMDHLYREDLVRGFGHNIIL</sequence>
<gene>
    <name evidence="1" type="ORF">PG994_000852</name>
</gene>
<dbReference type="EMBL" id="JAQQWL010000001">
    <property type="protein sequence ID" value="KAK8091347.1"/>
    <property type="molecule type" value="Genomic_DNA"/>
</dbReference>
<reference evidence="1 2" key="1">
    <citation type="submission" date="2023-01" db="EMBL/GenBank/DDBJ databases">
        <title>Analysis of 21 Apiospora genomes using comparative genomics revels a genus with tremendous synthesis potential of carbohydrate active enzymes and secondary metabolites.</title>
        <authorList>
            <person name="Sorensen T."/>
        </authorList>
    </citation>
    <scope>NUCLEOTIDE SEQUENCE [LARGE SCALE GENOMIC DNA]</scope>
    <source>
        <strain evidence="1 2">CBS 135458</strain>
    </source>
</reference>
<comment type="caution">
    <text evidence="1">The sequence shown here is derived from an EMBL/GenBank/DDBJ whole genome shotgun (WGS) entry which is preliminary data.</text>
</comment>
<evidence type="ECO:0000313" key="1">
    <source>
        <dbReference type="EMBL" id="KAK8091347.1"/>
    </source>
</evidence>
<dbReference type="PANTHER" id="PTHR33112:SF1">
    <property type="entry name" value="HETEROKARYON INCOMPATIBILITY DOMAIN-CONTAINING PROTEIN"/>
    <property type="match status" value="1"/>
</dbReference>
<name>A0ABR1X7I5_9PEZI</name>
<organism evidence="1 2">
    <name type="scientific">Apiospora phragmitis</name>
    <dbReference type="NCBI Taxonomy" id="2905665"/>
    <lineage>
        <taxon>Eukaryota</taxon>
        <taxon>Fungi</taxon>
        <taxon>Dikarya</taxon>
        <taxon>Ascomycota</taxon>
        <taxon>Pezizomycotina</taxon>
        <taxon>Sordariomycetes</taxon>
        <taxon>Xylariomycetidae</taxon>
        <taxon>Amphisphaeriales</taxon>
        <taxon>Apiosporaceae</taxon>
        <taxon>Apiospora</taxon>
    </lineage>
</organism>
<dbReference type="RefSeq" id="XP_066722893.1">
    <property type="nucleotide sequence ID" value="XM_066852261.1"/>
</dbReference>
<keyword evidence="2" id="KW-1185">Reference proteome</keyword>
<dbReference type="PANTHER" id="PTHR33112">
    <property type="entry name" value="DOMAIN PROTEIN, PUTATIVE-RELATED"/>
    <property type="match status" value="1"/>
</dbReference>